<feature type="binding site" evidence="4">
    <location>
        <position position="38"/>
    </location>
    <ligand>
        <name>NADP(+)</name>
        <dbReference type="ChEBI" id="CHEBI:58349"/>
    </ligand>
</feature>
<feature type="binding site" evidence="4">
    <location>
        <position position="142"/>
    </location>
    <ligand>
        <name>NADP(+)</name>
        <dbReference type="ChEBI" id="CHEBI:58349"/>
    </ligand>
</feature>
<dbReference type="AlphaFoldDB" id="A0A146A786"/>
<dbReference type="Pfam" id="PF01370">
    <property type="entry name" value="Epimerase"/>
    <property type="match status" value="1"/>
</dbReference>
<dbReference type="EC" id="5.1.3.20" evidence="4"/>
<dbReference type="PATRIC" id="fig|123899.6.peg.3840"/>
<dbReference type="Proteomes" id="UP000076825">
    <property type="component" value="Chromosome 1"/>
</dbReference>
<feature type="binding site" evidence="4">
    <location>
        <begin position="10"/>
        <end position="11"/>
    </location>
    <ligand>
        <name>NADP(+)</name>
        <dbReference type="ChEBI" id="CHEBI:58349"/>
    </ligand>
</feature>
<dbReference type="SUPFAM" id="SSF51735">
    <property type="entry name" value="NAD(P)-binding Rossmann-fold domains"/>
    <property type="match status" value="1"/>
</dbReference>
<feature type="binding site" evidence="4">
    <location>
        <position position="168"/>
    </location>
    <ligand>
        <name>NADP(+)</name>
        <dbReference type="ChEBI" id="CHEBI:58349"/>
    </ligand>
</feature>
<comment type="similarity">
    <text evidence="4">Belongs to the NAD(P)-dependent epimerase/dehydratase family. HldD subfamily.</text>
</comment>
<dbReference type="InterPro" id="IPR011912">
    <property type="entry name" value="Heptose_epim"/>
</dbReference>
<comment type="cofactor">
    <cofactor evidence="4">
        <name>NADP(+)</name>
        <dbReference type="ChEBI" id="CHEBI:58349"/>
    </cofactor>
    <text evidence="4">Binds 1 NADP(+) per subunit.</text>
</comment>
<dbReference type="RefSeq" id="WP_025512756.1">
    <property type="nucleotide sequence ID" value="NZ_CP016340.1"/>
</dbReference>
<dbReference type="GO" id="GO:0050661">
    <property type="term" value="F:NADP binding"/>
    <property type="evidence" value="ECO:0007669"/>
    <property type="project" value="InterPro"/>
</dbReference>
<evidence type="ECO:0000256" key="4">
    <source>
        <dbReference type="HAMAP-Rule" id="MF_01601"/>
    </source>
</evidence>
<feature type="binding site" evidence="4">
    <location>
        <position position="212"/>
    </location>
    <ligand>
        <name>substrate</name>
    </ligand>
</feature>
<organism evidence="6 7">
    <name type="scientific">Bordetella trematum</name>
    <dbReference type="NCBI Taxonomy" id="123899"/>
    <lineage>
        <taxon>Bacteria</taxon>
        <taxon>Pseudomonadati</taxon>
        <taxon>Pseudomonadota</taxon>
        <taxon>Betaproteobacteria</taxon>
        <taxon>Burkholderiales</taxon>
        <taxon>Alcaligenaceae</taxon>
        <taxon>Bordetella</taxon>
    </lineage>
</organism>
<dbReference type="GO" id="GO:0008712">
    <property type="term" value="F:ADP-glyceromanno-heptose 6-epimerase activity"/>
    <property type="evidence" value="ECO:0007669"/>
    <property type="project" value="UniProtKB-UniRule"/>
</dbReference>
<comment type="subunit">
    <text evidence="4">Homopentamer.</text>
</comment>
<keyword evidence="3 4" id="KW-0119">Carbohydrate metabolism</keyword>
<feature type="domain" description="NAD-dependent epimerase/dehydratase" evidence="5">
    <location>
        <begin position="2"/>
        <end position="240"/>
    </location>
</feature>
<evidence type="ECO:0000256" key="2">
    <source>
        <dbReference type="ARBA" id="ARBA00023235"/>
    </source>
</evidence>
<dbReference type="GO" id="GO:0097171">
    <property type="term" value="P:ADP-L-glycero-beta-D-manno-heptose biosynthetic process"/>
    <property type="evidence" value="ECO:0007669"/>
    <property type="project" value="UniProtKB-UniPathway"/>
</dbReference>
<feature type="active site" description="Proton acceptor" evidence="4">
    <location>
        <position position="138"/>
    </location>
</feature>
<feature type="binding site" evidence="4">
    <location>
        <position position="91"/>
    </location>
    <ligand>
        <name>NADP(+)</name>
        <dbReference type="ChEBI" id="CHEBI:58349"/>
    </ligand>
</feature>
<evidence type="ECO:0000313" key="6">
    <source>
        <dbReference type="EMBL" id="SAI73771.1"/>
    </source>
</evidence>
<evidence type="ECO:0000256" key="3">
    <source>
        <dbReference type="ARBA" id="ARBA00023277"/>
    </source>
</evidence>
<comment type="catalytic activity">
    <reaction evidence="4">
        <text>ADP-D-glycero-beta-D-manno-heptose = ADP-L-glycero-beta-D-manno-heptose</text>
        <dbReference type="Rhea" id="RHEA:17577"/>
        <dbReference type="ChEBI" id="CHEBI:59967"/>
        <dbReference type="ChEBI" id="CHEBI:61506"/>
        <dbReference type="EC" id="5.1.3.20"/>
    </reaction>
</comment>
<dbReference type="NCBIfam" id="TIGR02197">
    <property type="entry name" value="heptose_epim"/>
    <property type="match status" value="1"/>
</dbReference>
<feature type="binding site" evidence="4">
    <location>
        <begin position="31"/>
        <end position="32"/>
    </location>
    <ligand>
        <name>NADP(+)</name>
        <dbReference type="ChEBI" id="CHEBI:58349"/>
    </ligand>
</feature>
<comment type="pathway">
    <text evidence="4">Nucleotide-sugar biosynthesis; ADP-L-glycero-beta-D-manno-heptose biosynthesis; ADP-L-glycero-beta-D-manno-heptose from D-glycero-beta-D-manno-heptose 7-phosphate: step 4/4.</text>
</comment>
<feature type="binding site" evidence="4">
    <location>
        <begin position="74"/>
        <end position="78"/>
    </location>
    <ligand>
        <name>NADP(+)</name>
        <dbReference type="ChEBI" id="CHEBI:58349"/>
    </ligand>
</feature>
<dbReference type="UniPathway" id="UPA00356">
    <property type="reaction ID" value="UER00440"/>
</dbReference>
<feature type="binding site" evidence="4">
    <location>
        <position position="176"/>
    </location>
    <ligand>
        <name>NADP(+)</name>
        <dbReference type="ChEBI" id="CHEBI:58349"/>
    </ligand>
</feature>
<reference evidence="6 7" key="1">
    <citation type="submission" date="2016-04" db="EMBL/GenBank/DDBJ databases">
        <authorList>
            <consortium name="Pathogen Informatics"/>
        </authorList>
    </citation>
    <scope>NUCLEOTIDE SEQUENCE [LARGE SCALE GENOMIC DNA]</scope>
    <source>
        <strain evidence="6 7">H044680328</strain>
    </source>
</reference>
<dbReference type="PANTHER" id="PTHR43103">
    <property type="entry name" value="NUCLEOSIDE-DIPHOSPHATE-SUGAR EPIMERASE"/>
    <property type="match status" value="1"/>
</dbReference>
<feature type="binding site" evidence="4">
    <location>
        <position position="185"/>
    </location>
    <ligand>
        <name>substrate</name>
    </ligand>
</feature>
<comment type="domain">
    <text evidence="4">Contains a large N-terminal NADP-binding domain, and a smaller C-terminal substrate-binding domain.</text>
</comment>
<dbReference type="Gene3D" id="3.40.50.720">
    <property type="entry name" value="NAD(P)-binding Rossmann-like Domain"/>
    <property type="match status" value="1"/>
</dbReference>
<dbReference type="InterPro" id="IPR001509">
    <property type="entry name" value="Epimerase_deHydtase"/>
</dbReference>
<dbReference type="Gene3D" id="3.90.25.10">
    <property type="entry name" value="UDP-galactose 4-epimerase, domain 1"/>
    <property type="match status" value="1"/>
</dbReference>
<protein>
    <recommendedName>
        <fullName evidence="4">ADP-L-glycero-D-manno-heptose-6-epimerase</fullName>
        <ecNumber evidence="4">5.1.3.20</ecNumber>
    </recommendedName>
    <alternativeName>
        <fullName evidence="4">ADP-L-glycero-beta-D-manno-heptose-6-epimerase</fullName>
        <shortName evidence="4">ADP-glyceromanno-heptose 6-epimerase</shortName>
        <shortName evidence="4">ADP-hep 6-epimerase</shortName>
        <shortName evidence="4">AGME</shortName>
    </alternativeName>
</protein>
<dbReference type="EMBL" id="LT546645">
    <property type="protein sequence ID" value="SAI73771.1"/>
    <property type="molecule type" value="Genomic_DNA"/>
</dbReference>
<sequence>MIVVTGAAGFIGSNLVRGLNRRGIHDILAIDDLTQGDKFLNLVDCRIADYMHHEDARERLRAGTLPKLRAVLHQGACSDTTERDGRYMMDNNYRVTLEWFEYCQAQRVPFLYASSAAVYGASSVYVEDPANEGPLNVYGYSKLLFDQVLRTRMDRLTAQVVGLRYFNVYGPHEQHKGRMASVAFHNMNQFLAEGHVRLFEGWDGYANGGQSRDFISVEDVVAVNLHFLDHPDVSGIFNCGTGRAQPFNDVAVAVVNSLRAERGEAALPLEALVEQGLIRYIPFPDDLKGRYQSFTQANVDSLRAAGFDAPMRDVQAGVSEYVRYWRARK</sequence>
<keyword evidence="7" id="KW-1185">Reference proteome</keyword>
<keyword evidence="2 4" id="KW-0413">Isomerase</keyword>
<comment type="function">
    <text evidence="4">Catalyzes the interconversion between ADP-D-glycero-beta-D-manno-heptose and ADP-L-glycero-beta-D-manno-heptose via an epimerization at carbon 6 of the heptose.</text>
</comment>
<name>A0A146A786_9BORD</name>
<keyword evidence="1 4" id="KW-0521">NADP</keyword>
<evidence type="ECO:0000256" key="1">
    <source>
        <dbReference type="ARBA" id="ARBA00022857"/>
    </source>
</evidence>
<evidence type="ECO:0000259" key="5">
    <source>
        <dbReference type="Pfam" id="PF01370"/>
    </source>
</evidence>
<dbReference type="STRING" id="123899.SAMEA3906487_03840"/>
<accession>A0A146A786</accession>
<dbReference type="GO" id="GO:0005975">
    <property type="term" value="P:carbohydrate metabolic process"/>
    <property type="evidence" value="ECO:0007669"/>
    <property type="project" value="UniProtKB-UniRule"/>
</dbReference>
<dbReference type="KEGG" id="btrm:SAMEA390648703840"/>
<comment type="caution">
    <text evidence="4">Lacks conserved residue(s) required for the propagation of feature annotation.</text>
</comment>
<dbReference type="OrthoDB" id="9803010at2"/>
<dbReference type="eggNOG" id="COG0451">
    <property type="taxonomic scope" value="Bacteria"/>
</dbReference>
<proteinExistence type="inferred from homology"/>
<dbReference type="GeneID" id="56588929"/>
<dbReference type="CDD" id="cd05248">
    <property type="entry name" value="ADP_GME_SDR_e"/>
    <property type="match status" value="1"/>
</dbReference>
<dbReference type="HAMAP" id="MF_01601">
    <property type="entry name" value="Heptose_epimerase"/>
    <property type="match status" value="1"/>
</dbReference>
<feature type="binding site" evidence="4">
    <location>
        <position position="178"/>
    </location>
    <ligand>
        <name>substrate</name>
    </ligand>
</feature>
<feature type="binding site" evidence="4">
    <location>
        <position position="291"/>
    </location>
    <ligand>
        <name>substrate</name>
    </ligand>
</feature>
<dbReference type="InterPro" id="IPR036291">
    <property type="entry name" value="NAD(P)-bd_dom_sf"/>
</dbReference>
<feature type="binding site" evidence="4">
    <location>
        <begin position="199"/>
        <end position="202"/>
    </location>
    <ligand>
        <name>substrate</name>
    </ligand>
</feature>
<feature type="binding site" evidence="4">
    <location>
        <position position="167"/>
    </location>
    <ligand>
        <name>substrate</name>
    </ligand>
</feature>
<gene>
    <name evidence="4 6" type="primary">hldD</name>
    <name evidence="6" type="ORF">SAMEA3906487_03840</name>
</gene>
<dbReference type="PANTHER" id="PTHR43103:SF3">
    <property type="entry name" value="ADP-L-GLYCERO-D-MANNO-HEPTOSE-6-EPIMERASE"/>
    <property type="match status" value="1"/>
</dbReference>
<evidence type="ECO:0000313" key="7">
    <source>
        <dbReference type="Proteomes" id="UP000076825"/>
    </source>
</evidence>
<feature type="active site" description="Proton acceptor" evidence="4">
    <location>
        <position position="176"/>
    </location>
</feature>